<gene>
    <name evidence="1" type="ORF">GCM10010468_04730</name>
</gene>
<organism evidence="1 2">
    <name type="scientific">Actinocorallia longicatena</name>
    <dbReference type="NCBI Taxonomy" id="111803"/>
    <lineage>
        <taxon>Bacteria</taxon>
        <taxon>Bacillati</taxon>
        <taxon>Actinomycetota</taxon>
        <taxon>Actinomycetes</taxon>
        <taxon>Streptosporangiales</taxon>
        <taxon>Thermomonosporaceae</taxon>
        <taxon>Actinocorallia</taxon>
    </lineage>
</organism>
<dbReference type="Proteomes" id="UP001501237">
    <property type="component" value="Unassembled WGS sequence"/>
</dbReference>
<dbReference type="EMBL" id="BAAAUV010000001">
    <property type="protein sequence ID" value="GAA3194816.1"/>
    <property type="molecule type" value="Genomic_DNA"/>
</dbReference>
<evidence type="ECO:0000313" key="1">
    <source>
        <dbReference type="EMBL" id="GAA3194816.1"/>
    </source>
</evidence>
<protein>
    <submittedName>
        <fullName evidence="1">Uncharacterized protein</fullName>
    </submittedName>
</protein>
<proteinExistence type="predicted"/>
<evidence type="ECO:0000313" key="2">
    <source>
        <dbReference type="Proteomes" id="UP001501237"/>
    </source>
</evidence>
<comment type="caution">
    <text evidence="1">The sequence shown here is derived from an EMBL/GenBank/DDBJ whole genome shotgun (WGS) entry which is preliminary data.</text>
</comment>
<sequence>MGVPSVSEHVAADLREASNRLGHRRVSSARTAGVLAAVLTMAGGLVLPVSASASDGLRAAPANLMRNAGAEKTKPKPNPAGGKVSVSGWKPAKGTYFTAVAYGAPAGFPAKDSPGPSKRGGNFFAGGITGGTSSASQTVSLSRYTKLIRSGKAKFRLSAWLGGFGTQADYATLTVTWRTAKGAVLTRKTIGPVTAGQRENITCLLQRTATGKVPTRARKAVITLRMTRREGTYNDGYADNLSLTITK</sequence>
<dbReference type="Gene3D" id="2.60.120.260">
    <property type="entry name" value="Galactose-binding domain-like"/>
    <property type="match status" value="1"/>
</dbReference>
<keyword evidence="2" id="KW-1185">Reference proteome</keyword>
<accession>A0ABP6PX64</accession>
<reference evidence="2" key="1">
    <citation type="journal article" date="2019" name="Int. J. Syst. Evol. Microbiol.">
        <title>The Global Catalogue of Microorganisms (GCM) 10K type strain sequencing project: providing services to taxonomists for standard genome sequencing and annotation.</title>
        <authorList>
            <consortium name="The Broad Institute Genomics Platform"/>
            <consortium name="The Broad Institute Genome Sequencing Center for Infectious Disease"/>
            <person name="Wu L."/>
            <person name="Ma J."/>
        </authorList>
    </citation>
    <scope>NUCLEOTIDE SEQUENCE [LARGE SCALE GENOMIC DNA]</scope>
    <source>
        <strain evidence="2">JCM 9377</strain>
    </source>
</reference>
<name>A0ABP6PX64_9ACTN</name>
<dbReference type="RefSeq" id="WP_344821541.1">
    <property type="nucleotide sequence ID" value="NZ_BAAAUV010000001.1"/>
</dbReference>